<protein>
    <submittedName>
        <fullName evidence="2">Lipase</fullName>
    </submittedName>
</protein>
<dbReference type="Proteomes" id="UP000280307">
    <property type="component" value="Unassembled WGS sequence"/>
</dbReference>
<sequence>MSTIIGTEPILLVGGFGSNYPLYAALREHLAYVSGRSVAIAPITILEWAGVVVSDSYSNLLRILDQAVQTTLRRQRAQQLILVAHSAGGVLSRIYMGDQPYGPERQRYNGFKHVAALVTLGTPHATNQLGRQGGMNQIAFVQAHYPGAYWRFVHYVSIMGRSVLGDANGAGPERGAWSSYRMLTGDGDQWGDGIVPLQSGLLPGSRQVIIPGLRHDPRPDRPWYGTSVPVVKLWWDQVEVALQDTTPGSRR</sequence>
<evidence type="ECO:0000313" key="2">
    <source>
        <dbReference type="EMBL" id="RRR72144.1"/>
    </source>
</evidence>
<evidence type="ECO:0000259" key="1">
    <source>
        <dbReference type="Pfam" id="PF07819"/>
    </source>
</evidence>
<dbReference type="PANTHER" id="PTHR47909:SF2">
    <property type="entry name" value="GPI INOSITOL-DEACYLASE"/>
    <property type="match status" value="1"/>
</dbReference>
<reference evidence="2 3" key="1">
    <citation type="submission" date="2018-12" db="EMBL/GenBank/DDBJ databases">
        <title>Genome Sequence of Candidatus Viridilinea halotolerans isolated from saline sulfide-rich spring.</title>
        <authorList>
            <person name="Grouzdev D.S."/>
            <person name="Burganskaya E.I."/>
            <person name="Krutkina M.S."/>
            <person name="Sukhacheva M.V."/>
            <person name="Gorlenko V.M."/>
        </authorList>
    </citation>
    <scope>NUCLEOTIDE SEQUENCE [LARGE SCALE GENOMIC DNA]</scope>
    <source>
        <strain evidence="2">Chok-6</strain>
    </source>
</reference>
<gene>
    <name evidence="2" type="ORF">EI684_10545</name>
</gene>
<dbReference type="EMBL" id="RSAS01000409">
    <property type="protein sequence ID" value="RRR72144.1"/>
    <property type="molecule type" value="Genomic_DNA"/>
</dbReference>
<name>A0A426U006_9CHLR</name>
<dbReference type="InterPro" id="IPR029058">
    <property type="entry name" value="AB_hydrolase_fold"/>
</dbReference>
<evidence type="ECO:0000313" key="3">
    <source>
        <dbReference type="Proteomes" id="UP000280307"/>
    </source>
</evidence>
<dbReference type="SUPFAM" id="SSF53474">
    <property type="entry name" value="alpha/beta-Hydrolases"/>
    <property type="match status" value="1"/>
</dbReference>
<dbReference type="AlphaFoldDB" id="A0A426U006"/>
<dbReference type="Gene3D" id="3.40.50.1820">
    <property type="entry name" value="alpha/beta hydrolase"/>
    <property type="match status" value="1"/>
</dbReference>
<accession>A0A426U006</accession>
<dbReference type="InterPro" id="IPR012908">
    <property type="entry name" value="PGAP1-ab_dom-like"/>
</dbReference>
<organism evidence="2 3">
    <name type="scientific">Candidatus Viridilinea halotolerans</name>
    <dbReference type="NCBI Taxonomy" id="2491704"/>
    <lineage>
        <taxon>Bacteria</taxon>
        <taxon>Bacillati</taxon>
        <taxon>Chloroflexota</taxon>
        <taxon>Chloroflexia</taxon>
        <taxon>Chloroflexales</taxon>
        <taxon>Chloroflexineae</taxon>
        <taxon>Oscillochloridaceae</taxon>
        <taxon>Candidatus Viridilinea</taxon>
    </lineage>
</organism>
<dbReference type="Pfam" id="PF07819">
    <property type="entry name" value="PGAP1"/>
    <property type="match status" value="1"/>
</dbReference>
<comment type="caution">
    <text evidence="2">The sequence shown here is derived from an EMBL/GenBank/DDBJ whole genome shotgun (WGS) entry which is preliminary data.</text>
</comment>
<proteinExistence type="predicted"/>
<dbReference type="PANTHER" id="PTHR47909">
    <property type="entry name" value="ALPHA/BETA-HYDROLASES SUPERFAMILY PROTEIN"/>
    <property type="match status" value="1"/>
</dbReference>
<dbReference type="GO" id="GO:0016788">
    <property type="term" value="F:hydrolase activity, acting on ester bonds"/>
    <property type="evidence" value="ECO:0007669"/>
    <property type="project" value="InterPro"/>
</dbReference>
<feature type="domain" description="GPI inositol-deacylase PGAP1-like alpha/beta" evidence="1">
    <location>
        <begin position="65"/>
        <end position="133"/>
    </location>
</feature>